<evidence type="ECO:0000256" key="7">
    <source>
        <dbReference type="ARBA" id="ARBA00023125"/>
    </source>
</evidence>
<geneLocation type="chloroplast" evidence="12"/>
<protein>
    <recommendedName>
        <fullName evidence="9">DNA 5'-3' helicase</fullName>
        <ecNumber evidence="9">5.6.2.3</ecNumber>
    </recommendedName>
</protein>
<dbReference type="GO" id="GO:0005829">
    <property type="term" value="C:cytosol"/>
    <property type="evidence" value="ECO:0007669"/>
    <property type="project" value="TreeGrafter"/>
</dbReference>
<evidence type="ECO:0000256" key="6">
    <source>
        <dbReference type="ARBA" id="ARBA00022840"/>
    </source>
</evidence>
<name>A0A4P8VW38_9FLOR</name>
<evidence type="ECO:0000259" key="11">
    <source>
        <dbReference type="PROSITE" id="PS51199"/>
    </source>
</evidence>
<keyword evidence="7" id="KW-0238">DNA-binding</keyword>
<evidence type="ECO:0000256" key="2">
    <source>
        <dbReference type="ARBA" id="ARBA00022705"/>
    </source>
</evidence>
<keyword evidence="3" id="KW-0547">Nucleotide-binding</keyword>
<keyword evidence="2" id="KW-0235">DNA replication</keyword>
<dbReference type="GO" id="GO:0043139">
    <property type="term" value="F:5'-3' DNA helicase activity"/>
    <property type="evidence" value="ECO:0007669"/>
    <property type="project" value="UniProtKB-EC"/>
</dbReference>
<dbReference type="GeneID" id="40508740"/>
<dbReference type="PROSITE" id="PS51199">
    <property type="entry name" value="SF4_HELICASE"/>
    <property type="match status" value="1"/>
</dbReference>
<sequence length="325" mass="38016">MSITVNSNYNSYLPPHNIIAEEIIIGYLLSDSIIARNIINNIHSYLFILEKHQILYLNLIEIYNKYSRADIPKLINKLWTKNLLRIIGGIEEIVTLIQKTQSIAAYYDENIHIQYFIEILYYYYIKRLFIQYSYCVLELSYINNISTQQIYTKSTQYIQKIGQILSLQKRNYFNNLVNQFILNIYLNENKNIDVNILSGFKDLDELTHGFKKGDLIVIAGRPSMGKTSLAINITNHLILNLQLSVYIFSLEMSKQEILDKIIAINSNVNINNIQQKIIRSYEWKNIQTTCNMLLKSQLSIDDEGNASINYIKSQIKKYKTKKKQP</sequence>
<evidence type="ECO:0000256" key="9">
    <source>
        <dbReference type="ARBA" id="ARBA00044969"/>
    </source>
</evidence>
<organism evidence="12">
    <name type="scientific">Corallina chilensis</name>
    <dbReference type="NCBI Taxonomy" id="2582857"/>
    <lineage>
        <taxon>Eukaryota</taxon>
        <taxon>Rhodophyta</taxon>
        <taxon>Florideophyceae</taxon>
        <taxon>Corallinophycidae</taxon>
        <taxon>Corallinales</taxon>
        <taxon>Corallinaceae</taxon>
        <taxon>Corallinoideae</taxon>
        <taxon>Corallina</taxon>
    </lineage>
</organism>
<evidence type="ECO:0000256" key="5">
    <source>
        <dbReference type="ARBA" id="ARBA00022806"/>
    </source>
</evidence>
<dbReference type="GO" id="GO:0003677">
    <property type="term" value="F:DNA binding"/>
    <property type="evidence" value="ECO:0007669"/>
    <property type="project" value="UniProtKB-KW"/>
</dbReference>
<evidence type="ECO:0000256" key="3">
    <source>
        <dbReference type="ARBA" id="ARBA00022741"/>
    </source>
</evidence>
<accession>A0A4P8VW38</accession>
<dbReference type="SUPFAM" id="SSF52540">
    <property type="entry name" value="P-loop containing nucleoside triphosphate hydrolases"/>
    <property type="match status" value="1"/>
</dbReference>
<comment type="catalytic activity">
    <reaction evidence="10">
        <text>ATP + H2O = ADP + phosphate + H(+)</text>
        <dbReference type="Rhea" id="RHEA:13065"/>
        <dbReference type="ChEBI" id="CHEBI:15377"/>
        <dbReference type="ChEBI" id="CHEBI:15378"/>
        <dbReference type="ChEBI" id="CHEBI:30616"/>
        <dbReference type="ChEBI" id="CHEBI:43474"/>
        <dbReference type="ChEBI" id="CHEBI:456216"/>
        <dbReference type="EC" id="5.6.2.3"/>
    </reaction>
</comment>
<dbReference type="Pfam" id="PF00772">
    <property type="entry name" value="DnaB"/>
    <property type="match status" value="1"/>
</dbReference>
<dbReference type="InterPro" id="IPR027417">
    <property type="entry name" value="P-loop_NTPase"/>
</dbReference>
<keyword evidence="8" id="KW-0413">Isomerase</keyword>
<dbReference type="EMBL" id="MK598845">
    <property type="protein sequence ID" value="QCS25519.1"/>
    <property type="molecule type" value="Genomic_DNA"/>
</dbReference>
<dbReference type="RefSeq" id="YP_009660571.1">
    <property type="nucleotide sequence ID" value="NC_042901.1"/>
</dbReference>
<dbReference type="GO" id="GO:0016787">
    <property type="term" value="F:hydrolase activity"/>
    <property type="evidence" value="ECO:0007669"/>
    <property type="project" value="UniProtKB-KW"/>
</dbReference>
<reference evidence="12" key="1">
    <citation type="journal article" date="2019" name="Mitochondrial DNA Part B Resour">
        <title>The complete mitochondrial and plastid genomes of Corallina chilensis (Corallinaceae, Rhodophyta) from Tomales Bay, California, USA.</title>
        <authorList>
            <person name="Alejo I.A."/>
            <person name="Aleman T.E."/>
            <person name="Almanza K."/>
            <person name="Alonso W."/>
            <person name="Altamirano Manriquez M.G."/>
            <person name="Armbrister T."/>
            <person name="Astudillo Y."/>
            <person name="Batistiana L."/>
            <person name="Blas Guido J.S."/>
            <person name="Bustamante D.E."/>
            <person name="Calderon M.S."/>
            <person name="Camacho Gonzalez J.D."/>
            <person name="Cardoso S."/>
            <person name="Castro J."/>
            <person name="Chombo Garcia M.N."/>
            <person name="Colin L.P."/>
            <person name="Cortina K.G."/>
            <person name="Delgado A."/>
            <person name="Espinoza Castro D."/>
            <person name="Estrada I."/>
            <person name="Felix E."/>
            <person name="Felix S."/>
            <person name="Flores M."/>
            <person name="Frausto S."/>
            <person name="Garcia E.D."/>
            <person name="Garcia M."/>
            <person name="Gasca G."/>
            <person name="Gomez D."/>
            <person name="Gonzalez Balcazar C."/>
            <person name="Miramontes B.G."/>
            <person name="Gonzalez V."/>
            <person name="Guzman C.D."/>
            <person name="Guzman E.C."/>
            <person name="Hanneman T.B."/>
            <person name="Hernandez J."/>
            <person name="Hughey J.R."/>
            <person name="Hutchins V.N."/>
            <person name="Kallison E.R."/>
            <person name="Lepe S."/>
            <person name="Lopez S.M."/>
            <person name="Zhai Lorenzo F."/>
            <person name="Macias Reyes E."/>
            <person name="Madrigal F."/>
            <person name="Madrigal-Gonzalez N.G."/>
            <person name="Mandujano R."/>
            <person name="Manzo R."/>
            <person name="Martinez P.L."/>
            <person name="Martinez S."/>
            <person name="Medina B.A."/>
            <person name="Mendez M."/>
            <person name="Mendoza Contreras J.J."/>
            <person name="Meza A.I."/>
            <person name="Miller K."/>
            <person name="Morales A."/>
            <person name="Munoz E."/>
            <person name="Myers J.M."/>
            <person name="Patel P.-A."/>
            <person name="Montes D.P."/>
            <person name="Ponce A.N."/>
            <person name="Ramirez A.E."/>
            <person name="Rico E."/>
            <person name="Rodriguez A."/>
            <person name="Rodriguez J."/>
            <person name="Ruiz A."/>
            <person name="Saldana A."/>
            <person name="Sanchez R.A."/>
            <person name="Santana J.D."/>
            <person name="Solano F.D."/>
            <person name="Soto Trujillo A."/>
            <person name="Soto S.J."/>
            <person name="Steinhardt A."/>
            <person name="Talavera M."/>
            <person name="Tapia M.M."/>
            <person name="Tapia O."/>
            <person name="Taveras Dina M.O."/>
            <person name="Torresillas B.J."/>
            <person name="Vazquez-Ramos C."/>
            <person name="Wong F.L."/>
        </authorList>
    </citation>
    <scope>NUCLEOTIDE SEQUENCE</scope>
</reference>
<evidence type="ECO:0000256" key="8">
    <source>
        <dbReference type="ARBA" id="ARBA00023235"/>
    </source>
</evidence>
<dbReference type="InterPro" id="IPR036185">
    <property type="entry name" value="DNA_heli_DnaB-like_N_sf"/>
</dbReference>
<evidence type="ECO:0000256" key="10">
    <source>
        <dbReference type="ARBA" id="ARBA00048954"/>
    </source>
</evidence>
<dbReference type="PANTHER" id="PTHR30153">
    <property type="entry name" value="REPLICATIVE DNA HELICASE DNAB"/>
    <property type="match status" value="1"/>
</dbReference>
<dbReference type="Pfam" id="PF03796">
    <property type="entry name" value="DnaB_C"/>
    <property type="match status" value="1"/>
</dbReference>
<keyword evidence="5 12" id="KW-0347">Helicase</keyword>
<dbReference type="Gene3D" id="3.40.50.300">
    <property type="entry name" value="P-loop containing nucleotide triphosphate hydrolases"/>
    <property type="match status" value="1"/>
</dbReference>
<dbReference type="InterPro" id="IPR007693">
    <property type="entry name" value="DNA_helicase_DnaB-like_N"/>
</dbReference>
<dbReference type="GO" id="GO:0005524">
    <property type="term" value="F:ATP binding"/>
    <property type="evidence" value="ECO:0007669"/>
    <property type="project" value="UniProtKB-KW"/>
</dbReference>
<keyword evidence="12" id="KW-0934">Plastid</keyword>
<dbReference type="Gene3D" id="1.10.860.10">
    <property type="entry name" value="DNAb Helicase, Chain A"/>
    <property type="match status" value="1"/>
</dbReference>
<dbReference type="InterPro" id="IPR016136">
    <property type="entry name" value="DNA_helicase_N/primase_C"/>
</dbReference>
<dbReference type="EC" id="5.6.2.3" evidence="9"/>
<evidence type="ECO:0000313" key="12">
    <source>
        <dbReference type="EMBL" id="QCS25519.1"/>
    </source>
</evidence>
<keyword evidence="12" id="KW-0150">Chloroplast</keyword>
<comment type="similarity">
    <text evidence="1">Belongs to the helicase family. DnaB subfamily.</text>
</comment>
<gene>
    <name evidence="12" type="primary">dnaB</name>
</gene>
<proteinExistence type="inferred from homology"/>
<dbReference type="PANTHER" id="PTHR30153:SF2">
    <property type="entry name" value="REPLICATIVE DNA HELICASE"/>
    <property type="match status" value="1"/>
</dbReference>
<feature type="domain" description="SF4 helicase" evidence="11">
    <location>
        <begin position="189"/>
        <end position="325"/>
    </location>
</feature>
<evidence type="ECO:0000256" key="1">
    <source>
        <dbReference type="ARBA" id="ARBA00008428"/>
    </source>
</evidence>
<dbReference type="GO" id="GO:0006260">
    <property type="term" value="P:DNA replication"/>
    <property type="evidence" value="ECO:0007669"/>
    <property type="project" value="UniProtKB-KW"/>
</dbReference>
<dbReference type="InterPro" id="IPR007694">
    <property type="entry name" value="DNA_helicase_DnaB-like_C"/>
</dbReference>
<evidence type="ECO:0000256" key="4">
    <source>
        <dbReference type="ARBA" id="ARBA00022801"/>
    </source>
</evidence>
<dbReference type="AlphaFoldDB" id="A0A4P8VW38"/>
<keyword evidence="4" id="KW-0378">Hydrolase</keyword>
<keyword evidence="6" id="KW-0067">ATP-binding</keyword>
<dbReference type="SUPFAM" id="SSF48024">
    <property type="entry name" value="N-terminal domain of DnaB helicase"/>
    <property type="match status" value="1"/>
</dbReference>